<keyword evidence="6" id="KW-0539">Nucleus</keyword>
<keyword evidence="13" id="KW-1185">Reference proteome</keyword>
<protein>
    <recommendedName>
        <fullName evidence="7">DNA polymerase epsilon subunit 3</fullName>
    </recommendedName>
    <alternativeName>
        <fullName evidence="8">DNA polymerase II subunit 3</fullName>
    </alternativeName>
</protein>
<keyword evidence="2" id="KW-0597">Phosphoprotein</keyword>
<gene>
    <name evidence="14" type="primary">LOC109463896</name>
</gene>
<evidence type="ECO:0000256" key="11">
    <source>
        <dbReference type="SAM" id="MobiDB-lite"/>
    </source>
</evidence>
<evidence type="ECO:0000256" key="5">
    <source>
        <dbReference type="ARBA" id="ARBA00023125"/>
    </source>
</evidence>
<evidence type="ECO:0000256" key="4">
    <source>
        <dbReference type="ARBA" id="ARBA00023054"/>
    </source>
</evidence>
<evidence type="ECO:0000313" key="14">
    <source>
        <dbReference type="RefSeq" id="XP_019616340.1"/>
    </source>
</evidence>
<feature type="compositionally biased region" description="Acidic residues" evidence="11">
    <location>
        <begin position="142"/>
        <end position="153"/>
    </location>
</feature>
<keyword evidence="4" id="KW-0175">Coiled coil</keyword>
<dbReference type="OrthoDB" id="1707486at2759"/>
<dbReference type="PANTHER" id="PTHR46172">
    <property type="entry name" value="DNA POLYMERASE EPSILON SUBUNIT 3"/>
    <property type="match status" value="1"/>
</dbReference>
<feature type="compositionally biased region" description="Polar residues" evidence="11">
    <location>
        <begin position="117"/>
        <end position="141"/>
    </location>
</feature>
<dbReference type="Pfam" id="PF00808">
    <property type="entry name" value="CBFD_NFYB_HMF"/>
    <property type="match status" value="1"/>
</dbReference>
<feature type="region of interest" description="Disordered" evidence="11">
    <location>
        <begin position="93"/>
        <end position="153"/>
    </location>
</feature>
<keyword evidence="3" id="KW-0007">Acetylation</keyword>
<dbReference type="SUPFAM" id="SSF47113">
    <property type="entry name" value="Histone-fold"/>
    <property type="match status" value="1"/>
</dbReference>
<dbReference type="GO" id="GO:0008623">
    <property type="term" value="C:CHRAC"/>
    <property type="evidence" value="ECO:0007669"/>
    <property type="project" value="TreeGrafter"/>
</dbReference>
<dbReference type="AlphaFoldDB" id="A0A6P4XIH1"/>
<proteinExistence type="predicted"/>
<dbReference type="CDD" id="cd22928">
    <property type="entry name" value="HFD_POLE3_DPB4"/>
    <property type="match status" value="1"/>
</dbReference>
<organism evidence="13 14">
    <name type="scientific">Branchiostoma belcheri</name>
    <name type="common">Amphioxus</name>
    <dbReference type="NCBI Taxonomy" id="7741"/>
    <lineage>
        <taxon>Eukaryota</taxon>
        <taxon>Metazoa</taxon>
        <taxon>Chordata</taxon>
        <taxon>Cephalochordata</taxon>
        <taxon>Leptocardii</taxon>
        <taxon>Amphioxiformes</taxon>
        <taxon>Branchiostomatidae</taxon>
        <taxon>Branchiostoma</taxon>
    </lineage>
</organism>
<dbReference type="InterPro" id="IPR051377">
    <property type="entry name" value="DNA_Pol-Epsilon_Subunit"/>
</dbReference>
<comment type="function">
    <text evidence="9">Accessory component of the DNA polymerase epsilon complex. Participates in DNA repair and in chromosomal DNA replication. Forms a complex with CHRAC1 and binds naked DNA, which is then incorporated into chromatin, aided by the nucleosome-remodeling activity of ISWI/SNF2H and ACF1. Does not enhance nucleosome sliding activity of the ACF-5 ISWI chromatin remodeling complex.</text>
</comment>
<evidence type="ECO:0000256" key="7">
    <source>
        <dbReference type="ARBA" id="ARBA00039793"/>
    </source>
</evidence>
<evidence type="ECO:0000259" key="12">
    <source>
        <dbReference type="Pfam" id="PF00808"/>
    </source>
</evidence>
<dbReference type="GO" id="GO:0046982">
    <property type="term" value="F:protein heterodimerization activity"/>
    <property type="evidence" value="ECO:0007669"/>
    <property type="project" value="InterPro"/>
</dbReference>
<dbReference type="GO" id="GO:0031507">
    <property type="term" value="P:heterochromatin formation"/>
    <property type="evidence" value="ECO:0007669"/>
    <property type="project" value="TreeGrafter"/>
</dbReference>
<evidence type="ECO:0000256" key="1">
    <source>
        <dbReference type="ARBA" id="ARBA00004123"/>
    </source>
</evidence>
<dbReference type="GO" id="GO:0008622">
    <property type="term" value="C:epsilon DNA polymerase complex"/>
    <property type="evidence" value="ECO:0007669"/>
    <property type="project" value="TreeGrafter"/>
</dbReference>
<comment type="subunit">
    <text evidence="10">Component of the DNA polymerase epsilon complex consisting of four subunits: the catalytic subunit POLE and the accessory subunits POLE2, POLE3 and POLE4. Interaction with POLE4 is a prerequisite for further binding with POLE and POLE2. Heterodimer with CHRAC1; binds to DNA. Component of the CHRAC ISWI chromatin remodeling complex at least composed of SMARCA5/SNF2H, BAZ1A/ACF1, CHRAC1 and POLE3; the complex preferentially binds DNA through the CHRAC1-POLE3 heterodimer and possesses ATP-dependent nucleosome-remodeling activity. Within the complex, the heterodimer with CHRAC1 interacts with SMARCA5/SNF2H; the interaction is direct and enhances nucleosome sliding activity by the SMARCA5/SNF2H and BAZ1A/ACF1 interaction. Within the complex, the heterodimer with CHRAC1 interacts with BAZ1A/ACF1; the interactions are direct.</text>
</comment>
<dbReference type="GeneID" id="109463896"/>
<feature type="compositionally biased region" description="Basic and acidic residues" evidence="11">
    <location>
        <begin position="93"/>
        <end position="116"/>
    </location>
</feature>
<comment type="subcellular location">
    <subcellularLocation>
        <location evidence="1">Nucleus</location>
    </subcellularLocation>
</comment>
<evidence type="ECO:0000256" key="6">
    <source>
        <dbReference type="ARBA" id="ARBA00023242"/>
    </source>
</evidence>
<evidence type="ECO:0000256" key="10">
    <source>
        <dbReference type="ARBA" id="ARBA00046905"/>
    </source>
</evidence>
<evidence type="ECO:0000256" key="3">
    <source>
        <dbReference type="ARBA" id="ARBA00022990"/>
    </source>
</evidence>
<dbReference type="FunFam" id="1.10.20.10:FF:000041">
    <property type="entry name" value="DNA polymerase epsilon subunit 3"/>
    <property type="match status" value="1"/>
</dbReference>
<dbReference type="InterPro" id="IPR003958">
    <property type="entry name" value="CBFA_NFYB_domain"/>
</dbReference>
<dbReference type="RefSeq" id="XP_019616340.1">
    <property type="nucleotide sequence ID" value="XM_019760781.1"/>
</dbReference>
<dbReference type="GO" id="GO:0031490">
    <property type="term" value="F:chromatin DNA binding"/>
    <property type="evidence" value="ECO:0007669"/>
    <property type="project" value="TreeGrafter"/>
</dbReference>
<evidence type="ECO:0000256" key="9">
    <source>
        <dbReference type="ARBA" id="ARBA00045219"/>
    </source>
</evidence>
<reference evidence="14" key="1">
    <citation type="submission" date="2025-08" db="UniProtKB">
        <authorList>
            <consortium name="RefSeq"/>
        </authorList>
    </citation>
    <scope>IDENTIFICATION</scope>
    <source>
        <tissue evidence="14">Gonad</tissue>
    </source>
</reference>
<dbReference type="KEGG" id="bbel:109463896"/>
<keyword evidence="5" id="KW-0238">DNA-binding</keyword>
<dbReference type="PANTHER" id="PTHR46172:SF1">
    <property type="entry name" value="DNA POLYMERASE EPSILON SUBUNIT 3"/>
    <property type="match status" value="1"/>
</dbReference>
<accession>A0A6P4XIH1</accession>
<dbReference type="Proteomes" id="UP000515135">
    <property type="component" value="Unplaced"/>
</dbReference>
<name>A0A6P4XIH1_BRABE</name>
<dbReference type="InterPro" id="IPR009072">
    <property type="entry name" value="Histone-fold"/>
</dbReference>
<evidence type="ECO:0000256" key="8">
    <source>
        <dbReference type="ARBA" id="ARBA00042098"/>
    </source>
</evidence>
<sequence length="153" mass="16850">MAEKIEDLNLPNAVITRIIKDALPEGVNVSKEARSAISRAASVFVLYATSCANNFALKGKRKTLNGTDVIAAVQEMEFEQFLDQLKDSWEAFKKEQKDKKDAAEKRKKTKEGEKAEGSSTGQPSQDEVNTSTEAAGNTDSMEQGEDKDDDQEM</sequence>
<evidence type="ECO:0000313" key="13">
    <source>
        <dbReference type="Proteomes" id="UP000515135"/>
    </source>
</evidence>
<feature type="domain" description="Transcription factor CBF/NF-Y/archaeal histone" evidence="12">
    <location>
        <begin position="9"/>
        <end position="73"/>
    </location>
</feature>
<dbReference type="GO" id="GO:0006272">
    <property type="term" value="P:leading strand elongation"/>
    <property type="evidence" value="ECO:0007669"/>
    <property type="project" value="TreeGrafter"/>
</dbReference>
<dbReference type="GO" id="GO:0006974">
    <property type="term" value="P:DNA damage response"/>
    <property type="evidence" value="ECO:0007669"/>
    <property type="project" value="TreeGrafter"/>
</dbReference>
<evidence type="ECO:0000256" key="2">
    <source>
        <dbReference type="ARBA" id="ARBA00022553"/>
    </source>
</evidence>
<dbReference type="Gene3D" id="1.10.20.10">
    <property type="entry name" value="Histone, subunit A"/>
    <property type="match status" value="1"/>
</dbReference>